<dbReference type="Gene3D" id="3.30.40.10">
    <property type="entry name" value="Zinc/RING finger domain, C3HC4 (zinc finger)"/>
    <property type="match status" value="2"/>
</dbReference>
<keyword evidence="3" id="KW-0862">Zinc</keyword>
<sequence length="934" mass="105516">MPPSASTFYLPLRNGDQVKVNDHVYCSPSFAVRDGTPYSVARIMEFLPAQGTPTFDKGGKRNEPFTRVRVAWYYRPSDVSDRPVADSRLLLAAIYSEVCDINQLRAKCHVIHRDKITDLAGWKKRPDRFYFQRLFDPWIRKEFEVISATTVRNLPANIRDVLISRYEYVVAEKEVVPDLTDTLRHCDTCEQWCSPPETVQCDRCKKFFHMGCVNPPLLAKPSRGYGWTCAPCSRKHEEEVDSHEVRHPTPIAPKPKTNAPAPRGRGRPRKDRTLAEKEENMEIKHFKMWPFRYFGLYTVAEDTLDPDDLIFPRTATRVGPKYQSSVPLAPGLERSPELEERGGDSTIEVLGLVQDMSPAEVDTFELCKNTLTKDKTLKANVDWLTEVTFRFTDAWLAKRDLTTVNMKSPMRLEKWKKSETRYTDKDWNVLEIAAFEDAMLIHGAELRPVRDQVGTRPMPEVVRFYAHWKNSKLGEENIRIRAARSGGRDDAVRFTSPALSIDEGSIVRELTRGNNSCGACRTRESDVWWKAPKGLPTNILCDNCGISWRKYADLNVRPVREEALAKAKSGDKREGTPLHGPASKRAKTTPSVTSTPPPSGPVPATTQLRCLACQKQGPAGKVLRCRQCQFRVHAGVCGVVVDQSTVESWICELCSNEKTLEASLIPDCILCPRVRRDPKKKLLYPPPDSFLRACKPTEGQTWVHVVCTVFIPEVMYSDARRLRLVEGVSTIPQYRWSNKCTLCDHDGGAVVKCAECPAEFHVSCAWRHGHKFGFELQPVKASRRDSTTIVEFKDHSGCMVPLIICKGHIGHRRELHEICETNEFGETALQIYCQNYKQVPTAHTHGLLRKARRLDNILGGSDGTSTPSSDADTPPSGPEFRCYRCRSEFSPFFHPVSPANGKAVAHPDAKSWMCHRCFVEARENQVVTNGTAST</sequence>
<name>A0A401GY66_9APHY</name>
<dbReference type="InterPro" id="IPR001025">
    <property type="entry name" value="BAH_dom"/>
</dbReference>
<feature type="domain" description="PHD-type" evidence="8">
    <location>
        <begin position="665"/>
        <end position="796"/>
    </location>
</feature>
<evidence type="ECO:0000313" key="10">
    <source>
        <dbReference type="Proteomes" id="UP000287166"/>
    </source>
</evidence>
<dbReference type="CDD" id="cd15497">
    <property type="entry name" value="PHD1_Snt2p_like"/>
    <property type="match status" value="1"/>
</dbReference>
<reference evidence="9 10" key="1">
    <citation type="journal article" date="2018" name="Sci. Rep.">
        <title>Genome sequence of the cauliflower mushroom Sparassis crispa (Hanabiratake) and its association with beneficial usage.</title>
        <authorList>
            <person name="Kiyama R."/>
            <person name="Furutani Y."/>
            <person name="Kawaguchi K."/>
            <person name="Nakanishi T."/>
        </authorList>
    </citation>
    <scope>NUCLEOTIDE SEQUENCE [LARGE SCALE GENOMIC DNA]</scope>
</reference>
<dbReference type="InterPro" id="IPR013083">
    <property type="entry name" value="Znf_RING/FYVE/PHD"/>
</dbReference>
<dbReference type="GO" id="GO:0008270">
    <property type="term" value="F:zinc ion binding"/>
    <property type="evidence" value="ECO:0007669"/>
    <property type="project" value="UniProtKB-KW"/>
</dbReference>
<dbReference type="Gene3D" id="2.30.30.490">
    <property type="match status" value="1"/>
</dbReference>
<dbReference type="InterPro" id="IPR001965">
    <property type="entry name" value="Znf_PHD"/>
</dbReference>
<feature type="compositionally biased region" description="Basic and acidic residues" evidence="5">
    <location>
        <begin position="238"/>
        <end position="247"/>
    </location>
</feature>
<dbReference type="GO" id="GO:0003682">
    <property type="term" value="F:chromatin binding"/>
    <property type="evidence" value="ECO:0007669"/>
    <property type="project" value="InterPro"/>
</dbReference>
<comment type="caution">
    <text evidence="9">The sequence shown here is derived from an EMBL/GenBank/DDBJ whole genome shotgun (WGS) entry which is preliminary data.</text>
</comment>
<feature type="domain" description="BAH" evidence="7">
    <location>
        <begin position="16"/>
        <end position="146"/>
    </location>
</feature>
<dbReference type="GeneID" id="38783661"/>
<dbReference type="PROSITE" id="PS50016">
    <property type="entry name" value="ZF_PHD_2"/>
    <property type="match status" value="1"/>
</dbReference>
<dbReference type="CDD" id="cd15571">
    <property type="entry name" value="ePHD"/>
    <property type="match status" value="1"/>
</dbReference>
<dbReference type="PROSITE" id="PS51038">
    <property type="entry name" value="BAH"/>
    <property type="match status" value="1"/>
</dbReference>
<feature type="region of interest" description="Disordered" evidence="5">
    <location>
        <begin position="858"/>
        <end position="877"/>
    </location>
</feature>
<evidence type="ECO:0000256" key="5">
    <source>
        <dbReference type="SAM" id="MobiDB-lite"/>
    </source>
</evidence>
<evidence type="ECO:0000259" key="6">
    <source>
        <dbReference type="PROSITE" id="PS50016"/>
    </source>
</evidence>
<keyword evidence="2 4" id="KW-0863">Zinc-finger</keyword>
<evidence type="ECO:0000259" key="7">
    <source>
        <dbReference type="PROSITE" id="PS51038"/>
    </source>
</evidence>
<dbReference type="InterPro" id="IPR019787">
    <property type="entry name" value="Znf_PHD-finger"/>
</dbReference>
<dbReference type="SMART" id="SM00439">
    <property type="entry name" value="BAH"/>
    <property type="match status" value="1"/>
</dbReference>
<dbReference type="PROSITE" id="PS51805">
    <property type="entry name" value="EPHD"/>
    <property type="match status" value="1"/>
</dbReference>
<dbReference type="Pfam" id="PF13832">
    <property type="entry name" value="zf-HC5HC2H_2"/>
    <property type="match status" value="1"/>
</dbReference>
<dbReference type="Pfam" id="PF01426">
    <property type="entry name" value="BAH"/>
    <property type="match status" value="1"/>
</dbReference>
<dbReference type="PANTHER" id="PTHR47672">
    <property type="entry name" value="E3 UBIQUITIN-PROTEIN LIGASE SNT2"/>
    <property type="match status" value="1"/>
</dbReference>
<dbReference type="PANTHER" id="PTHR47672:SF1">
    <property type="entry name" value="E3 UBIQUITIN-PROTEIN LIGASE SNT2"/>
    <property type="match status" value="1"/>
</dbReference>
<feature type="compositionally biased region" description="Basic and acidic residues" evidence="5">
    <location>
        <begin position="565"/>
        <end position="576"/>
    </location>
</feature>
<proteinExistence type="predicted"/>
<dbReference type="InParanoid" id="A0A401GY66"/>
<dbReference type="AlphaFoldDB" id="A0A401GY66"/>
<evidence type="ECO:0000313" key="9">
    <source>
        <dbReference type="EMBL" id="GBE86744.1"/>
    </source>
</evidence>
<evidence type="ECO:0008006" key="11">
    <source>
        <dbReference type="Google" id="ProtNLM"/>
    </source>
</evidence>
<feature type="compositionally biased region" description="Low complexity" evidence="5">
    <location>
        <begin position="863"/>
        <end position="874"/>
    </location>
</feature>
<dbReference type="InterPro" id="IPR043151">
    <property type="entry name" value="BAH_sf"/>
</dbReference>
<dbReference type="STRING" id="139825.A0A401GY66"/>
<dbReference type="GO" id="GO:0036205">
    <property type="term" value="P:histone catabolic process"/>
    <property type="evidence" value="ECO:0007669"/>
    <property type="project" value="TreeGrafter"/>
</dbReference>
<dbReference type="Pfam" id="PF00628">
    <property type="entry name" value="PHD"/>
    <property type="match status" value="1"/>
</dbReference>
<dbReference type="FunCoup" id="A0A401GY66">
    <property type="interactions" value="175"/>
</dbReference>
<feature type="region of interest" description="Disordered" evidence="5">
    <location>
        <begin position="238"/>
        <end position="275"/>
    </location>
</feature>
<dbReference type="InterPro" id="IPR011011">
    <property type="entry name" value="Znf_FYVE_PHD"/>
</dbReference>
<evidence type="ECO:0000256" key="2">
    <source>
        <dbReference type="ARBA" id="ARBA00022771"/>
    </source>
</evidence>
<dbReference type="SUPFAM" id="SSF57903">
    <property type="entry name" value="FYVE/PHD zinc finger"/>
    <property type="match status" value="2"/>
</dbReference>
<dbReference type="SMART" id="SM00249">
    <property type="entry name" value="PHD"/>
    <property type="match status" value="3"/>
</dbReference>
<evidence type="ECO:0000256" key="1">
    <source>
        <dbReference type="ARBA" id="ARBA00022723"/>
    </source>
</evidence>
<keyword evidence="10" id="KW-1185">Reference proteome</keyword>
<evidence type="ECO:0000256" key="4">
    <source>
        <dbReference type="PROSITE-ProRule" id="PRU00146"/>
    </source>
</evidence>
<organism evidence="9 10">
    <name type="scientific">Sparassis crispa</name>
    <dbReference type="NCBI Taxonomy" id="139825"/>
    <lineage>
        <taxon>Eukaryota</taxon>
        <taxon>Fungi</taxon>
        <taxon>Dikarya</taxon>
        <taxon>Basidiomycota</taxon>
        <taxon>Agaricomycotina</taxon>
        <taxon>Agaricomycetes</taxon>
        <taxon>Polyporales</taxon>
        <taxon>Sparassidaceae</taxon>
        <taxon>Sparassis</taxon>
    </lineage>
</organism>
<dbReference type="Proteomes" id="UP000287166">
    <property type="component" value="Unassembled WGS sequence"/>
</dbReference>
<dbReference type="OrthoDB" id="336088at2759"/>
<accession>A0A401GY66</accession>
<dbReference type="PROSITE" id="PS01359">
    <property type="entry name" value="ZF_PHD_1"/>
    <property type="match status" value="1"/>
</dbReference>
<protein>
    <recommendedName>
        <fullName evidence="11">Lid2 complex component snt2</fullName>
    </recommendedName>
</protein>
<dbReference type="GO" id="GO:0048189">
    <property type="term" value="C:Lid2 complex"/>
    <property type="evidence" value="ECO:0007669"/>
    <property type="project" value="TreeGrafter"/>
</dbReference>
<dbReference type="SMART" id="SM00401">
    <property type="entry name" value="ZnF_GATA"/>
    <property type="match status" value="1"/>
</dbReference>
<feature type="domain" description="PHD-type" evidence="6">
    <location>
        <begin position="183"/>
        <end position="235"/>
    </location>
</feature>
<evidence type="ECO:0000256" key="3">
    <source>
        <dbReference type="ARBA" id="ARBA00022833"/>
    </source>
</evidence>
<dbReference type="InterPro" id="IPR034732">
    <property type="entry name" value="EPHD"/>
</dbReference>
<dbReference type="GO" id="GO:0006355">
    <property type="term" value="P:regulation of DNA-templated transcription"/>
    <property type="evidence" value="ECO:0007669"/>
    <property type="project" value="InterPro"/>
</dbReference>
<dbReference type="GO" id="GO:0004842">
    <property type="term" value="F:ubiquitin-protein transferase activity"/>
    <property type="evidence" value="ECO:0007669"/>
    <property type="project" value="TreeGrafter"/>
</dbReference>
<dbReference type="GO" id="GO:0043565">
    <property type="term" value="F:sequence-specific DNA binding"/>
    <property type="evidence" value="ECO:0007669"/>
    <property type="project" value="InterPro"/>
</dbReference>
<dbReference type="InterPro" id="IPR019786">
    <property type="entry name" value="Zinc_finger_PHD-type_CS"/>
</dbReference>
<evidence type="ECO:0000259" key="8">
    <source>
        <dbReference type="PROSITE" id="PS51805"/>
    </source>
</evidence>
<dbReference type="InterPro" id="IPR000679">
    <property type="entry name" value="Znf_GATA"/>
</dbReference>
<gene>
    <name evidence="9" type="ORF">SCP_0906250</name>
</gene>
<dbReference type="InterPro" id="IPR029617">
    <property type="entry name" value="Snt2"/>
</dbReference>
<dbReference type="RefSeq" id="XP_027617657.1">
    <property type="nucleotide sequence ID" value="XM_027761856.1"/>
</dbReference>
<keyword evidence="1" id="KW-0479">Metal-binding</keyword>
<dbReference type="EMBL" id="BFAD01000009">
    <property type="protein sequence ID" value="GBE86744.1"/>
    <property type="molecule type" value="Genomic_DNA"/>
</dbReference>
<feature type="region of interest" description="Disordered" evidence="5">
    <location>
        <begin position="565"/>
        <end position="602"/>
    </location>
</feature>